<evidence type="ECO:0000313" key="1">
    <source>
        <dbReference type="EMBL" id="SVD14402.1"/>
    </source>
</evidence>
<feature type="non-terminal residue" evidence="1">
    <location>
        <position position="1"/>
    </location>
</feature>
<gene>
    <name evidence="1" type="ORF">METZ01_LOCUS367256</name>
</gene>
<name>A0A382SXW6_9ZZZZ</name>
<accession>A0A382SXW6</accession>
<dbReference type="AlphaFoldDB" id="A0A382SXW6"/>
<proteinExistence type="predicted"/>
<reference evidence="1" key="1">
    <citation type="submission" date="2018-05" db="EMBL/GenBank/DDBJ databases">
        <authorList>
            <person name="Lanie J.A."/>
            <person name="Ng W.-L."/>
            <person name="Kazmierczak K.M."/>
            <person name="Andrzejewski T.M."/>
            <person name="Davidsen T.M."/>
            <person name="Wayne K.J."/>
            <person name="Tettelin H."/>
            <person name="Glass J.I."/>
            <person name="Rusch D."/>
            <person name="Podicherti R."/>
            <person name="Tsui H.-C.T."/>
            <person name="Winkler M.E."/>
        </authorList>
    </citation>
    <scope>NUCLEOTIDE SEQUENCE</scope>
</reference>
<dbReference type="EMBL" id="UINC01132223">
    <property type="protein sequence ID" value="SVD14402.1"/>
    <property type="molecule type" value="Genomic_DNA"/>
</dbReference>
<protein>
    <submittedName>
        <fullName evidence="1">Uncharacterized protein</fullName>
    </submittedName>
</protein>
<sequence length="36" mass="4002">VAAHAPKEVLSLGTVILNQVLRCSWKTAQLKEDLRL</sequence>
<organism evidence="1">
    <name type="scientific">marine metagenome</name>
    <dbReference type="NCBI Taxonomy" id="408172"/>
    <lineage>
        <taxon>unclassified sequences</taxon>
        <taxon>metagenomes</taxon>
        <taxon>ecological metagenomes</taxon>
    </lineage>
</organism>